<gene>
    <name evidence="1" type="ORF">AVEN_54925_1</name>
</gene>
<evidence type="ECO:0000313" key="2">
    <source>
        <dbReference type="Proteomes" id="UP000499080"/>
    </source>
</evidence>
<comment type="caution">
    <text evidence="1">The sequence shown here is derived from an EMBL/GenBank/DDBJ whole genome shotgun (WGS) entry which is preliminary data.</text>
</comment>
<sequence length="99" mass="11400">MVMRVFFPNGEMASNFHPQISMACELEFSEDNLNMPSIPNSSNNKPDFALERGEIDGMPTYEVPRLDVFEDVQPEPKIQNDPSKFMNNLVEIIHGYDYQ</sequence>
<reference evidence="1 2" key="1">
    <citation type="journal article" date="2019" name="Sci. Rep.">
        <title>Orb-weaving spider Araneus ventricosus genome elucidates the spidroin gene catalogue.</title>
        <authorList>
            <person name="Kono N."/>
            <person name="Nakamura H."/>
            <person name="Ohtoshi R."/>
            <person name="Moran D.A.P."/>
            <person name="Shinohara A."/>
            <person name="Yoshida Y."/>
            <person name="Fujiwara M."/>
            <person name="Mori M."/>
            <person name="Tomita M."/>
            <person name="Arakawa K."/>
        </authorList>
    </citation>
    <scope>NUCLEOTIDE SEQUENCE [LARGE SCALE GENOMIC DNA]</scope>
</reference>
<dbReference type="Proteomes" id="UP000499080">
    <property type="component" value="Unassembled WGS sequence"/>
</dbReference>
<keyword evidence="2" id="KW-1185">Reference proteome</keyword>
<name>A0A4Y2NKZ9_ARAVE</name>
<accession>A0A4Y2NKZ9</accession>
<protein>
    <submittedName>
        <fullName evidence="1">Uncharacterized protein</fullName>
    </submittedName>
</protein>
<dbReference type="AlphaFoldDB" id="A0A4Y2NKZ9"/>
<dbReference type="PROSITE" id="PS51257">
    <property type="entry name" value="PROKAR_LIPOPROTEIN"/>
    <property type="match status" value="1"/>
</dbReference>
<dbReference type="EMBL" id="BGPR01009358">
    <property type="protein sequence ID" value="GBN39503.1"/>
    <property type="molecule type" value="Genomic_DNA"/>
</dbReference>
<organism evidence="1 2">
    <name type="scientific">Araneus ventricosus</name>
    <name type="common">Orbweaver spider</name>
    <name type="synonym">Epeira ventricosa</name>
    <dbReference type="NCBI Taxonomy" id="182803"/>
    <lineage>
        <taxon>Eukaryota</taxon>
        <taxon>Metazoa</taxon>
        <taxon>Ecdysozoa</taxon>
        <taxon>Arthropoda</taxon>
        <taxon>Chelicerata</taxon>
        <taxon>Arachnida</taxon>
        <taxon>Araneae</taxon>
        <taxon>Araneomorphae</taxon>
        <taxon>Entelegynae</taxon>
        <taxon>Araneoidea</taxon>
        <taxon>Araneidae</taxon>
        <taxon>Araneus</taxon>
    </lineage>
</organism>
<evidence type="ECO:0000313" key="1">
    <source>
        <dbReference type="EMBL" id="GBN39503.1"/>
    </source>
</evidence>
<proteinExistence type="predicted"/>